<evidence type="ECO:0000256" key="1">
    <source>
        <dbReference type="SAM" id="SignalP"/>
    </source>
</evidence>
<comment type="caution">
    <text evidence="2">The sequence shown here is derived from an EMBL/GenBank/DDBJ whole genome shotgun (WGS) entry which is preliminary data.</text>
</comment>
<accession>A0A117N1X3</accession>
<name>A0A117N1X3_RHILI</name>
<feature type="chain" id="PRO_5007151672" evidence="1">
    <location>
        <begin position="38"/>
        <end position="212"/>
    </location>
</feature>
<feature type="signal peptide" evidence="1">
    <location>
        <begin position="1"/>
        <end position="37"/>
    </location>
</feature>
<dbReference type="EMBL" id="LPWA01000142">
    <property type="protein sequence ID" value="KUM24201.1"/>
    <property type="molecule type" value="Genomic_DNA"/>
</dbReference>
<evidence type="ECO:0000313" key="2">
    <source>
        <dbReference type="EMBL" id="KUM24201.1"/>
    </source>
</evidence>
<proteinExistence type="predicted"/>
<reference evidence="2 3" key="1">
    <citation type="submission" date="2015-12" db="EMBL/GenBank/DDBJ databases">
        <title>Draft genome sequence of Mesorhizobium sp. UFLA 01-765, a multitolerant efficient symbiont and plant-growth promoting strain isolated from Zn-mining soil using Leucaena leucocephala as a trap plant.</title>
        <authorList>
            <person name="Rangel W.M."/>
            <person name="Thijs S."/>
            <person name="Longatti S.M."/>
            <person name="Moreira F.M."/>
            <person name="Weyens N."/>
            <person name="Vangronsveld J."/>
            <person name="Van Hamme J.D."/>
            <person name="Bottos E.M."/>
            <person name="Rineau F."/>
        </authorList>
    </citation>
    <scope>NUCLEOTIDE SEQUENCE [LARGE SCALE GENOMIC DNA]</scope>
    <source>
        <strain evidence="2 3">UFLA 01-765</strain>
    </source>
</reference>
<dbReference type="AlphaFoldDB" id="A0A117N1X3"/>
<protein>
    <submittedName>
        <fullName evidence="2">Uncharacterized protein</fullName>
    </submittedName>
</protein>
<sequence>MRTPEPSGFSSKRLLFSPGVLCRAVLPLLFLIAPAQADPQKVWAAGAYSFSDELGGFRITGASGIGTKEDPLVITEELNSATPVTLTIRATRPIEAFGKAGDVANGIMYMRIDVLNNSALPWVEFQFELQEILDQPSVFGDGLSFDQRNKTPDNIWSSSFADFDRQFEPYDRLLFKNGKVDPLKTATFDFLITDYTPRWTFYLVQDPRIPTG</sequence>
<keyword evidence="1" id="KW-0732">Signal</keyword>
<evidence type="ECO:0000313" key="3">
    <source>
        <dbReference type="Proteomes" id="UP000053176"/>
    </source>
</evidence>
<dbReference type="Proteomes" id="UP000053176">
    <property type="component" value="Unassembled WGS sequence"/>
</dbReference>
<dbReference type="OrthoDB" id="7346262at2"/>
<gene>
    <name evidence="2" type="ORF">AU467_07240</name>
</gene>
<organism evidence="2 3">
    <name type="scientific">Rhizobium loti</name>
    <name type="common">Mesorhizobium loti</name>
    <dbReference type="NCBI Taxonomy" id="381"/>
    <lineage>
        <taxon>Bacteria</taxon>
        <taxon>Pseudomonadati</taxon>
        <taxon>Pseudomonadota</taxon>
        <taxon>Alphaproteobacteria</taxon>
        <taxon>Hyphomicrobiales</taxon>
        <taxon>Phyllobacteriaceae</taxon>
        <taxon>Mesorhizobium</taxon>
    </lineage>
</organism>